<evidence type="ECO:0000313" key="4">
    <source>
        <dbReference type="Proteomes" id="UP000664940"/>
    </source>
</evidence>
<gene>
    <name evidence="3" type="ORF">HJG60_010704</name>
</gene>
<feature type="region of interest" description="Disordered" evidence="1">
    <location>
        <begin position="70"/>
        <end position="127"/>
    </location>
</feature>
<dbReference type="InterPro" id="IPR004865">
    <property type="entry name" value="HSR_dom"/>
</dbReference>
<dbReference type="Proteomes" id="UP000664940">
    <property type="component" value="Unassembled WGS sequence"/>
</dbReference>
<name>A0A834ALV4_9CHIR</name>
<dbReference type="PANTHER" id="PTHR46386">
    <property type="entry name" value="NUCLEAR BODY PROTEIN SP140"/>
    <property type="match status" value="1"/>
</dbReference>
<dbReference type="GO" id="GO:0005634">
    <property type="term" value="C:nucleus"/>
    <property type="evidence" value="ECO:0007669"/>
    <property type="project" value="InterPro"/>
</dbReference>
<dbReference type="Pfam" id="PF03172">
    <property type="entry name" value="HSR"/>
    <property type="match status" value="1"/>
</dbReference>
<dbReference type="AlphaFoldDB" id="A0A834ALV4"/>
<feature type="domain" description="HSR" evidence="2">
    <location>
        <begin position="1"/>
        <end position="62"/>
    </location>
</feature>
<evidence type="ECO:0000259" key="2">
    <source>
        <dbReference type="PROSITE" id="PS51414"/>
    </source>
</evidence>
<organism evidence="3 4">
    <name type="scientific">Phyllostomus discolor</name>
    <name type="common">pale spear-nosed bat</name>
    <dbReference type="NCBI Taxonomy" id="89673"/>
    <lineage>
        <taxon>Eukaryota</taxon>
        <taxon>Metazoa</taxon>
        <taxon>Chordata</taxon>
        <taxon>Craniata</taxon>
        <taxon>Vertebrata</taxon>
        <taxon>Euteleostomi</taxon>
        <taxon>Mammalia</taxon>
        <taxon>Eutheria</taxon>
        <taxon>Laurasiatheria</taxon>
        <taxon>Chiroptera</taxon>
        <taxon>Yangochiroptera</taxon>
        <taxon>Phyllostomidae</taxon>
        <taxon>Phyllostominae</taxon>
        <taxon>Phyllostomus</taxon>
    </lineage>
</organism>
<evidence type="ECO:0000256" key="1">
    <source>
        <dbReference type="SAM" id="MobiDB-lite"/>
    </source>
</evidence>
<dbReference type="GO" id="GO:0000981">
    <property type="term" value="F:DNA-binding transcription factor activity, RNA polymerase II-specific"/>
    <property type="evidence" value="ECO:0007669"/>
    <property type="project" value="TreeGrafter"/>
</dbReference>
<dbReference type="EMBL" id="JABVXQ010000004">
    <property type="protein sequence ID" value="KAF6114774.1"/>
    <property type="molecule type" value="Genomic_DNA"/>
</dbReference>
<evidence type="ECO:0000313" key="3">
    <source>
        <dbReference type="EMBL" id="KAF6114774.1"/>
    </source>
</evidence>
<comment type="caution">
    <text evidence="3">The sequence shown here is derived from an EMBL/GenBank/DDBJ whole genome shotgun (WGS) entry which is preliminary data.</text>
</comment>
<accession>A0A834ALV4</accession>
<proteinExistence type="predicted"/>
<protein>
    <recommendedName>
        <fullName evidence="2">HSR domain-containing protein</fullName>
    </recommendedName>
</protein>
<feature type="compositionally biased region" description="Basic and acidic residues" evidence="1">
    <location>
        <begin position="115"/>
        <end position="127"/>
    </location>
</feature>
<dbReference type="PROSITE" id="PS51414">
    <property type="entry name" value="HSR"/>
    <property type="match status" value="1"/>
</dbReference>
<dbReference type="InterPro" id="IPR043563">
    <property type="entry name" value="Sp110/Sp140/Sp140L-like"/>
</dbReference>
<sequence>MYDDCQESCRNLVPVQKVVYNVLRQLENKFDLPLLEALFTEVNRQEYPELNNIYKSFENAIHEKLCYQESDGEETVENLNTPLSLEQGVPRGQEARTENSQASDMDITDIGRNSTLEKHSGKRSKSE</sequence>
<reference evidence="3 4" key="1">
    <citation type="journal article" date="2020" name="Nature">
        <title>Six reference-quality genomes reveal evolution of bat adaptations.</title>
        <authorList>
            <person name="Jebb D."/>
            <person name="Huang Z."/>
            <person name="Pippel M."/>
            <person name="Hughes G.M."/>
            <person name="Lavrichenko K."/>
            <person name="Devanna P."/>
            <person name="Winkler S."/>
            <person name="Jermiin L.S."/>
            <person name="Skirmuntt E.C."/>
            <person name="Katzourakis A."/>
            <person name="Burkitt-Gray L."/>
            <person name="Ray D.A."/>
            <person name="Sullivan K.A.M."/>
            <person name="Roscito J.G."/>
            <person name="Kirilenko B.M."/>
            <person name="Davalos L.M."/>
            <person name="Corthals A.P."/>
            <person name="Power M.L."/>
            <person name="Jones G."/>
            <person name="Ransome R.D."/>
            <person name="Dechmann D.K.N."/>
            <person name="Locatelli A.G."/>
            <person name="Puechmaille S.J."/>
            <person name="Fedrigo O."/>
            <person name="Jarvis E.D."/>
            <person name="Hiller M."/>
            <person name="Vernes S.C."/>
            <person name="Myers E.W."/>
            <person name="Teeling E.C."/>
        </authorList>
    </citation>
    <scope>NUCLEOTIDE SEQUENCE [LARGE SCALE GENOMIC DNA]</scope>
    <source>
        <strain evidence="3">Bat1K_MPI-CBG_1</strain>
    </source>
</reference>
<dbReference type="PANTHER" id="PTHR46386:SF1">
    <property type="entry name" value="NUCLEAR BODY PROTEIN SP140-LIKE PROTEIN"/>
    <property type="match status" value="1"/>
</dbReference>